<dbReference type="Proteomes" id="UP000473658">
    <property type="component" value="Unassembled WGS sequence"/>
</dbReference>
<dbReference type="PROSITE" id="PS01278">
    <property type="entry name" value="MTTASE_RADICAL"/>
    <property type="match status" value="1"/>
</dbReference>
<proteinExistence type="inferred from homology"/>
<dbReference type="Pfam" id="PF00919">
    <property type="entry name" value="UPF0004"/>
    <property type="match status" value="1"/>
</dbReference>
<comment type="catalytic activity">
    <reaction evidence="11">
        <text>N(6)-dimethylallyladenosine(37) in tRNA + (sulfur carrier)-SH + AH2 + S-adenosyl-L-methionine = 2-thio-N(6)-dimethylallyladenosine(37) in tRNA + (sulfur carrier)-H + 5'-deoxyadenosine + L-methionine + A + H(+)</text>
        <dbReference type="Rhea" id="RHEA:36339"/>
        <dbReference type="Rhea" id="RHEA-COMP:10375"/>
        <dbReference type="Rhea" id="RHEA-COMP:10377"/>
        <dbReference type="Rhea" id="RHEA-COMP:14737"/>
        <dbReference type="Rhea" id="RHEA-COMP:14739"/>
        <dbReference type="ChEBI" id="CHEBI:13193"/>
        <dbReference type="ChEBI" id="CHEBI:15378"/>
        <dbReference type="ChEBI" id="CHEBI:17319"/>
        <dbReference type="ChEBI" id="CHEBI:17499"/>
        <dbReference type="ChEBI" id="CHEBI:29917"/>
        <dbReference type="ChEBI" id="CHEBI:57844"/>
        <dbReference type="ChEBI" id="CHEBI:59789"/>
        <dbReference type="ChEBI" id="CHEBI:64428"/>
        <dbReference type="ChEBI" id="CHEBI:74415"/>
        <dbReference type="ChEBI" id="CHEBI:74416"/>
    </reaction>
    <physiologicalReaction direction="left-to-right" evidence="11">
        <dbReference type="Rhea" id="RHEA:36340"/>
    </physiologicalReaction>
</comment>
<dbReference type="GO" id="GO:0005829">
    <property type="term" value="C:cytosol"/>
    <property type="evidence" value="ECO:0007669"/>
    <property type="project" value="TreeGrafter"/>
</dbReference>
<dbReference type="AlphaFoldDB" id="A0AA88JQX8"/>
<keyword evidence="4 14" id="KW-0808">Transferase</keyword>
<feature type="domain" description="MTTase N-terminal" evidence="16">
    <location>
        <begin position="10"/>
        <end position="130"/>
    </location>
</feature>
<dbReference type="PROSITE" id="PS51449">
    <property type="entry name" value="MTTASE_N"/>
    <property type="match status" value="1"/>
</dbReference>
<evidence type="ECO:0000259" key="16">
    <source>
        <dbReference type="PROSITE" id="PS51449"/>
    </source>
</evidence>
<dbReference type="PANTHER" id="PTHR43020:SF2">
    <property type="entry name" value="MITOCHONDRIAL TRNA METHYLTHIOTRANSFERASE CDK5RAP1"/>
    <property type="match status" value="1"/>
</dbReference>
<dbReference type="NCBIfam" id="TIGR00089">
    <property type="entry name" value="MiaB/RimO family radical SAM methylthiotransferase"/>
    <property type="match status" value="1"/>
</dbReference>
<evidence type="ECO:0000256" key="11">
    <source>
        <dbReference type="ARBA" id="ARBA00050926"/>
    </source>
</evidence>
<evidence type="ECO:0000313" key="18">
    <source>
        <dbReference type="EMBL" id="KAA3503297.1"/>
    </source>
</evidence>
<feature type="binding site" evidence="14">
    <location>
        <position position="19"/>
    </location>
    <ligand>
        <name>[4Fe-4S] cluster</name>
        <dbReference type="ChEBI" id="CHEBI:49883"/>
        <label>1</label>
    </ligand>
</feature>
<dbReference type="NCBIfam" id="TIGR01574">
    <property type="entry name" value="miaB-methiolase"/>
    <property type="match status" value="1"/>
</dbReference>
<gene>
    <name evidence="14" type="primary">miaB</name>
    <name evidence="18" type="ORF">DXM27_06890</name>
</gene>
<dbReference type="SFLD" id="SFLDG01082">
    <property type="entry name" value="B12-binding_domain_containing"/>
    <property type="match status" value="1"/>
</dbReference>
<evidence type="ECO:0000256" key="2">
    <source>
        <dbReference type="ARBA" id="ARBA00022485"/>
    </source>
</evidence>
<organism evidence="18 19">
    <name type="scientific">Rhizobium rhizogenes</name>
    <name type="common">Agrobacterium rhizogenes</name>
    <dbReference type="NCBI Taxonomy" id="359"/>
    <lineage>
        <taxon>Bacteria</taxon>
        <taxon>Pseudomonadati</taxon>
        <taxon>Pseudomonadota</taxon>
        <taxon>Alphaproteobacteria</taxon>
        <taxon>Hyphomicrobiales</taxon>
        <taxon>Rhizobiaceae</taxon>
        <taxon>Rhizobium/Agrobacterium group</taxon>
        <taxon>Rhizobium</taxon>
    </lineage>
</organism>
<evidence type="ECO:0000256" key="6">
    <source>
        <dbReference type="ARBA" id="ARBA00022694"/>
    </source>
</evidence>
<dbReference type="PROSITE" id="PS51918">
    <property type="entry name" value="RADICAL_SAM"/>
    <property type="match status" value="1"/>
</dbReference>
<comment type="catalytic activity">
    <reaction evidence="13">
        <text>N(6)-dimethylallyladenosine(37) in tRNA + (sulfur carrier)-SH + AH2 + 2 S-adenosyl-L-methionine = 2-methylsulfanyl-N(6)-dimethylallyladenosine(37) in tRNA + (sulfur carrier)-H + 5'-deoxyadenosine + L-methionine + A + S-adenosyl-L-homocysteine + 2 H(+)</text>
        <dbReference type="Rhea" id="RHEA:37067"/>
        <dbReference type="Rhea" id="RHEA-COMP:10375"/>
        <dbReference type="Rhea" id="RHEA-COMP:10376"/>
        <dbReference type="Rhea" id="RHEA-COMP:14737"/>
        <dbReference type="Rhea" id="RHEA-COMP:14739"/>
        <dbReference type="ChEBI" id="CHEBI:13193"/>
        <dbReference type="ChEBI" id="CHEBI:15378"/>
        <dbReference type="ChEBI" id="CHEBI:17319"/>
        <dbReference type="ChEBI" id="CHEBI:17499"/>
        <dbReference type="ChEBI" id="CHEBI:29917"/>
        <dbReference type="ChEBI" id="CHEBI:57844"/>
        <dbReference type="ChEBI" id="CHEBI:57856"/>
        <dbReference type="ChEBI" id="CHEBI:59789"/>
        <dbReference type="ChEBI" id="CHEBI:64428"/>
        <dbReference type="ChEBI" id="CHEBI:74415"/>
        <dbReference type="ChEBI" id="CHEBI:74417"/>
        <dbReference type="EC" id="2.8.4.3"/>
    </reaction>
    <physiologicalReaction direction="left-to-right" evidence="13">
        <dbReference type="Rhea" id="RHEA:37068"/>
    </physiologicalReaction>
</comment>
<evidence type="ECO:0000256" key="9">
    <source>
        <dbReference type="ARBA" id="ARBA00023014"/>
    </source>
</evidence>
<dbReference type="SFLD" id="SFLDG01061">
    <property type="entry name" value="methylthiotransferase"/>
    <property type="match status" value="1"/>
</dbReference>
<keyword evidence="5 14" id="KW-0949">S-adenosyl-L-methionine</keyword>
<dbReference type="InterPro" id="IPR038135">
    <property type="entry name" value="Methylthiotransferase_N_sf"/>
</dbReference>
<dbReference type="GO" id="GO:0046872">
    <property type="term" value="F:metal ion binding"/>
    <property type="evidence" value="ECO:0007669"/>
    <property type="project" value="UniProtKB-KW"/>
</dbReference>
<feature type="binding site" evidence="14">
    <location>
        <position position="171"/>
    </location>
    <ligand>
        <name>[4Fe-4S] cluster</name>
        <dbReference type="ChEBI" id="CHEBI:49883"/>
        <label>2</label>
        <note>4Fe-4S-S-AdoMet</note>
    </ligand>
</feature>
<dbReference type="Pfam" id="PF04055">
    <property type="entry name" value="Radical_SAM"/>
    <property type="match status" value="1"/>
</dbReference>
<dbReference type="InterPro" id="IPR013848">
    <property type="entry name" value="Methylthiotransferase_N"/>
</dbReference>
<dbReference type="PROSITE" id="PS50926">
    <property type="entry name" value="TRAM"/>
    <property type="match status" value="1"/>
</dbReference>
<dbReference type="InterPro" id="IPR006463">
    <property type="entry name" value="MiaB_methiolase"/>
</dbReference>
<evidence type="ECO:0000256" key="12">
    <source>
        <dbReference type="ARBA" id="ARBA00052380"/>
    </source>
</evidence>
<dbReference type="InterPro" id="IPR023404">
    <property type="entry name" value="rSAM_horseshoe"/>
</dbReference>
<evidence type="ECO:0000256" key="7">
    <source>
        <dbReference type="ARBA" id="ARBA00022723"/>
    </source>
</evidence>
<dbReference type="InterPro" id="IPR002792">
    <property type="entry name" value="TRAM_dom"/>
</dbReference>
<dbReference type="FunFam" id="3.80.30.20:FF:000001">
    <property type="entry name" value="tRNA-2-methylthio-N(6)-dimethylallyladenosine synthase 2"/>
    <property type="match status" value="1"/>
</dbReference>
<evidence type="ECO:0000256" key="14">
    <source>
        <dbReference type="HAMAP-Rule" id="MF_01864"/>
    </source>
</evidence>
<evidence type="ECO:0000259" key="17">
    <source>
        <dbReference type="PROSITE" id="PS51918"/>
    </source>
</evidence>
<keyword evidence="6 14" id="KW-0819">tRNA processing</keyword>
<dbReference type="InterPro" id="IPR020612">
    <property type="entry name" value="Methylthiotransferase_CS"/>
</dbReference>
<dbReference type="SFLD" id="SFLDF00273">
    <property type="entry name" value="(dimethylallyl)adenosine_tRNA"/>
    <property type="match status" value="1"/>
</dbReference>
<evidence type="ECO:0000256" key="5">
    <source>
        <dbReference type="ARBA" id="ARBA00022691"/>
    </source>
</evidence>
<dbReference type="GO" id="GO:0051539">
    <property type="term" value="F:4 iron, 4 sulfur cluster binding"/>
    <property type="evidence" value="ECO:0007669"/>
    <property type="project" value="UniProtKB-UniRule"/>
</dbReference>
<dbReference type="EMBL" id="QRFF01000002">
    <property type="protein sequence ID" value="KAA3503297.1"/>
    <property type="molecule type" value="Genomic_DNA"/>
</dbReference>
<evidence type="ECO:0000256" key="3">
    <source>
        <dbReference type="ARBA" id="ARBA00022490"/>
    </source>
</evidence>
<dbReference type="SFLD" id="SFLDS00029">
    <property type="entry name" value="Radical_SAM"/>
    <property type="match status" value="1"/>
</dbReference>
<evidence type="ECO:0000313" key="19">
    <source>
        <dbReference type="Proteomes" id="UP000473658"/>
    </source>
</evidence>
<dbReference type="GO" id="GO:0035597">
    <property type="term" value="F:tRNA-2-methylthio-N(6)-dimethylallyladenosine(37) synthase activity"/>
    <property type="evidence" value="ECO:0007669"/>
    <property type="project" value="UniProtKB-EC"/>
</dbReference>
<keyword evidence="7 14" id="KW-0479">Metal-binding</keyword>
<dbReference type="EC" id="2.8.4.3" evidence="10 14"/>
<protein>
    <recommendedName>
        <fullName evidence="10 14">tRNA-2-methylthio-N(6)-dimethylallyladenosine synthase</fullName>
        <ecNumber evidence="10 14">2.8.4.3</ecNumber>
    </recommendedName>
    <alternativeName>
        <fullName evidence="14">(Dimethylallyl)adenosine tRNA methylthiotransferase MiaB</fullName>
    </alternativeName>
    <alternativeName>
        <fullName evidence="14">tRNA-i(6)A37 methylthiotransferase</fullName>
    </alternativeName>
</protein>
<dbReference type="InterPro" id="IPR006638">
    <property type="entry name" value="Elp3/MiaA/NifB-like_rSAM"/>
</dbReference>
<comment type="function">
    <text evidence="1 14">Catalyzes the methylthiolation of N6-(dimethylallyl)adenosine (i(6)A), leading to the formation of 2-methylthio-N6-(dimethylallyl)adenosine (ms(2)i(6)A) at position 37 in tRNAs that read codons beginning with uridine.</text>
</comment>
<comment type="cofactor">
    <cofactor evidence="14">
        <name>[4Fe-4S] cluster</name>
        <dbReference type="ChEBI" id="CHEBI:49883"/>
    </cofactor>
    <text evidence="14">Binds 2 [4Fe-4S] clusters. One cluster is coordinated with 3 cysteines and an exchangeable S-adenosyl-L-methionine.</text>
</comment>
<evidence type="ECO:0000256" key="4">
    <source>
        <dbReference type="ARBA" id="ARBA00022679"/>
    </source>
</evidence>
<accession>A0AA88JQX8</accession>
<evidence type="ECO:0000256" key="13">
    <source>
        <dbReference type="ARBA" id="ARBA00052587"/>
    </source>
</evidence>
<dbReference type="InterPro" id="IPR058240">
    <property type="entry name" value="rSAM_sf"/>
</dbReference>
<keyword evidence="3 14" id="KW-0963">Cytoplasm</keyword>
<feature type="domain" description="TRAM" evidence="15">
    <location>
        <begin position="392"/>
        <end position="454"/>
    </location>
</feature>
<comment type="caution">
    <text evidence="18">The sequence shown here is derived from an EMBL/GenBank/DDBJ whole genome shotgun (WGS) entry which is preliminary data.</text>
</comment>
<name>A0AA88JQX8_RHIRH</name>
<keyword evidence="8 14" id="KW-0408">Iron</keyword>
<dbReference type="Pfam" id="PF01938">
    <property type="entry name" value="TRAM"/>
    <property type="match status" value="1"/>
</dbReference>
<dbReference type="FunFam" id="3.40.50.12160:FF:000001">
    <property type="entry name" value="tRNA-2-methylthio-N(6)-dimethylallyladenosine synthase"/>
    <property type="match status" value="1"/>
</dbReference>
<feature type="binding site" evidence="14">
    <location>
        <position position="175"/>
    </location>
    <ligand>
        <name>[4Fe-4S] cluster</name>
        <dbReference type="ChEBI" id="CHEBI:49883"/>
        <label>2</label>
        <note>4Fe-4S-S-AdoMet</note>
    </ligand>
</feature>
<evidence type="ECO:0000256" key="10">
    <source>
        <dbReference type="ARBA" id="ARBA00033765"/>
    </source>
</evidence>
<dbReference type="InterPro" id="IPR005839">
    <property type="entry name" value="Methylthiotransferase"/>
</dbReference>
<feature type="binding site" evidence="14">
    <location>
        <position position="178"/>
    </location>
    <ligand>
        <name>[4Fe-4S] cluster</name>
        <dbReference type="ChEBI" id="CHEBI:49883"/>
        <label>2</label>
        <note>4Fe-4S-S-AdoMet</note>
    </ligand>
</feature>
<feature type="binding site" evidence="14">
    <location>
        <position position="93"/>
    </location>
    <ligand>
        <name>[4Fe-4S] cluster</name>
        <dbReference type="ChEBI" id="CHEBI:49883"/>
        <label>1</label>
    </ligand>
</feature>
<keyword evidence="9 14" id="KW-0411">Iron-sulfur</keyword>
<dbReference type="SUPFAM" id="SSF102114">
    <property type="entry name" value="Radical SAM enzymes"/>
    <property type="match status" value="1"/>
</dbReference>
<dbReference type="Gene3D" id="3.40.50.12160">
    <property type="entry name" value="Methylthiotransferase, N-terminal domain"/>
    <property type="match status" value="1"/>
</dbReference>
<comment type="catalytic activity">
    <reaction evidence="12">
        <text>2-thio-N(6)-dimethylallyladenosine(37) in tRNA + S-adenosyl-L-methionine = 2-methylsulfanyl-N(6)-dimethylallyladenosine(37) in tRNA + S-adenosyl-L-homocysteine + H(+)</text>
        <dbReference type="Rhea" id="RHEA:37063"/>
        <dbReference type="Rhea" id="RHEA-COMP:10376"/>
        <dbReference type="Rhea" id="RHEA-COMP:10377"/>
        <dbReference type="ChEBI" id="CHEBI:15378"/>
        <dbReference type="ChEBI" id="CHEBI:57856"/>
        <dbReference type="ChEBI" id="CHEBI:59789"/>
        <dbReference type="ChEBI" id="CHEBI:74416"/>
        <dbReference type="ChEBI" id="CHEBI:74417"/>
    </reaction>
    <physiologicalReaction direction="left-to-right" evidence="12">
        <dbReference type="Rhea" id="RHEA:37064"/>
    </physiologicalReaction>
</comment>
<sequence length="455" mass="50815">MITREGSNSRKVFIKTYGCQMNVYDSVRMSDALAKDGYVQTEDMGEADLVLLNTCHIREKAAEKVYSALGRLRDMKKSRQEQGRELMIGVAGCVAQAEGEEILRRAPAVDVVIGPQTYHRLPEALKRVRGGERVIETEYAVEDKFEHLPIAEKATLRARGVTAFLTVQEGCDKFCTFCVVPYTRGSEVSRPVRQIVDEAMKLVDAGVREITLLGQNVNAWQGEGPDGAKWGLAELLYRLAEIPGLARLRYTTSHPRDMDDRLISAHRDLRILMPYLHLPVQSGSDSILKAMNRRHTGEEYIQLIEKIRTARPDIAMSGDFIVGFPGETDRDFEDTMALVETVKYAQAFSFKYSTRPGTPGADLNDQVGEEVKAERLERLQALLLRQQKEFAESLVGKTMDVLLEKPGRMPEQLIGRSPWLQSVNLDAKTLKIGDIVNVRITATGPNSLFAEVAGS</sequence>
<comment type="subunit">
    <text evidence="14">Monomer.</text>
</comment>
<dbReference type="InterPro" id="IPR007197">
    <property type="entry name" value="rSAM"/>
</dbReference>
<evidence type="ECO:0000256" key="1">
    <source>
        <dbReference type="ARBA" id="ARBA00003234"/>
    </source>
</evidence>
<dbReference type="PANTHER" id="PTHR43020">
    <property type="entry name" value="CDK5 REGULATORY SUBUNIT-ASSOCIATED PROTEIN 1"/>
    <property type="match status" value="1"/>
</dbReference>
<reference evidence="18 19" key="1">
    <citation type="submission" date="2018-08" db="EMBL/GenBank/DDBJ databases">
        <title>Crown Gall in kiwifruit.</title>
        <authorList>
            <person name="Visnovsky S.B."/>
            <person name="Pitman A.R."/>
        </authorList>
    </citation>
    <scope>NUCLEOTIDE SEQUENCE [LARGE SCALE GENOMIC DNA]</scope>
    <source>
        <strain evidence="18 19">SBV_302_78_2</strain>
    </source>
</reference>
<dbReference type="Gene3D" id="3.80.30.20">
    <property type="entry name" value="tm_1862 like domain"/>
    <property type="match status" value="1"/>
</dbReference>
<comment type="similarity">
    <text evidence="14">Belongs to the methylthiotransferase family. MiaB subfamily.</text>
</comment>
<keyword evidence="2 14" id="KW-0004">4Fe-4S</keyword>
<dbReference type="HAMAP" id="MF_01864">
    <property type="entry name" value="tRNA_metthiotr_MiaB"/>
    <property type="match status" value="1"/>
</dbReference>
<feature type="binding site" evidence="14">
    <location>
        <position position="55"/>
    </location>
    <ligand>
        <name>[4Fe-4S] cluster</name>
        <dbReference type="ChEBI" id="CHEBI:49883"/>
        <label>1</label>
    </ligand>
</feature>
<evidence type="ECO:0000256" key="8">
    <source>
        <dbReference type="ARBA" id="ARBA00023004"/>
    </source>
</evidence>
<feature type="domain" description="Radical SAM core" evidence="17">
    <location>
        <begin position="157"/>
        <end position="389"/>
    </location>
</feature>
<dbReference type="CDD" id="cd01335">
    <property type="entry name" value="Radical_SAM"/>
    <property type="match status" value="1"/>
</dbReference>
<evidence type="ECO:0000259" key="15">
    <source>
        <dbReference type="PROSITE" id="PS50926"/>
    </source>
</evidence>
<comment type="subcellular location">
    <subcellularLocation>
        <location evidence="14">Cytoplasm</location>
    </subcellularLocation>
</comment>
<dbReference type="SMART" id="SM00729">
    <property type="entry name" value="Elp3"/>
    <property type="match status" value="1"/>
</dbReference>